<evidence type="ECO:0008006" key="4">
    <source>
        <dbReference type="Google" id="ProtNLM"/>
    </source>
</evidence>
<name>A0AAF0JNY7_9EURY</name>
<dbReference type="AlphaFoldDB" id="A0AAF0JNY7"/>
<keyword evidence="3" id="KW-1185">Reference proteome</keyword>
<sequence length="162" mass="17038">MLTEIAHIIVAFAVAWILFVAIDIIFRLPQTGGVSGAEAIGKEIEKAGGDINGGYMMGNIVCSPDASGGFLLAACGVYIAGIWGGLSAAVLVWIGNRICHDKGYAGTTGAFIATLVIYGFTAYGGFVPEQFIAGMVLAILTIQGISHKYASRILGRIWRLRV</sequence>
<dbReference type="InterPro" id="IPR011314">
    <property type="entry name" value="Prd_NiFe_hyd_3_EhaB"/>
</dbReference>
<feature type="transmembrane region" description="Helical" evidence="1">
    <location>
        <begin position="7"/>
        <end position="26"/>
    </location>
</feature>
<dbReference type="KEGG" id="manq:L1994_05670"/>
<dbReference type="PIRSF" id="PIRSF019706">
    <property type="entry name" value="EhaB"/>
    <property type="match status" value="1"/>
</dbReference>
<dbReference type="EMBL" id="CP091092">
    <property type="protein sequence ID" value="WFN37871.1"/>
    <property type="molecule type" value="Genomic_DNA"/>
</dbReference>
<keyword evidence="1" id="KW-1133">Transmembrane helix</keyword>
<evidence type="ECO:0000256" key="1">
    <source>
        <dbReference type="SAM" id="Phobius"/>
    </source>
</evidence>
<dbReference type="Pfam" id="PF26645">
    <property type="entry name" value="EhaB"/>
    <property type="match status" value="1"/>
</dbReference>
<proteinExistence type="predicted"/>
<evidence type="ECO:0000313" key="2">
    <source>
        <dbReference type="EMBL" id="WFN37871.1"/>
    </source>
</evidence>
<keyword evidence="1" id="KW-0812">Transmembrane</keyword>
<dbReference type="GeneID" id="79949866"/>
<feature type="transmembrane region" description="Helical" evidence="1">
    <location>
        <begin position="131"/>
        <end position="150"/>
    </location>
</feature>
<feature type="transmembrane region" description="Helical" evidence="1">
    <location>
        <begin position="104"/>
        <end position="125"/>
    </location>
</feature>
<feature type="transmembrane region" description="Helical" evidence="1">
    <location>
        <begin position="70"/>
        <end position="92"/>
    </location>
</feature>
<accession>A0AAF0JNY7</accession>
<organism evidence="2 3">
    <name type="scientific">Methanomicrobium antiquum</name>
    <dbReference type="NCBI Taxonomy" id="487686"/>
    <lineage>
        <taxon>Archaea</taxon>
        <taxon>Methanobacteriati</taxon>
        <taxon>Methanobacteriota</taxon>
        <taxon>Stenosarchaea group</taxon>
        <taxon>Methanomicrobia</taxon>
        <taxon>Methanomicrobiales</taxon>
        <taxon>Methanomicrobiaceae</taxon>
        <taxon>Methanomicrobium</taxon>
    </lineage>
</organism>
<protein>
    <recommendedName>
        <fullName evidence="4">Energy-converting hydrogenase A subunit B</fullName>
    </recommendedName>
</protein>
<keyword evidence="1" id="KW-0472">Membrane</keyword>
<dbReference type="RefSeq" id="WP_278100711.1">
    <property type="nucleotide sequence ID" value="NZ_CP091092.1"/>
</dbReference>
<reference evidence="2" key="1">
    <citation type="submission" date="2022-01" db="EMBL/GenBank/DDBJ databases">
        <title>Complete genome of Methanomicrobium antiquum DSM 21220.</title>
        <authorList>
            <person name="Chen S.-C."/>
            <person name="You Y.-T."/>
            <person name="Zhou Y.-Z."/>
            <person name="Lai M.-C."/>
        </authorList>
    </citation>
    <scope>NUCLEOTIDE SEQUENCE</scope>
    <source>
        <strain evidence="2">DSM 21220</strain>
    </source>
</reference>
<evidence type="ECO:0000313" key="3">
    <source>
        <dbReference type="Proteomes" id="UP001218895"/>
    </source>
</evidence>
<gene>
    <name evidence="2" type="ORF">L1994_05670</name>
</gene>
<dbReference type="Proteomes" id="UP001218895">
    <property type="component" value="Chromosome"/>
</dbReference>